<feature type="compositionally biased region" description="Basic and acidic residues" evidence="1">
    <location>
        <begin position="1"/>
        <end position="26"/>
    </location>
</feature>
<sequence>MTVPEENRPKTDTTDEVVENREEDAPKQAGATGRTLREALQEADVRPDDFEEK</sequence>
<feature type="compositionally biased region" description="Basic and acidic residues" evidence="1">
    <location>
        <begin position="35"/>
        <end position="53"/>
    </location>
</feature>
<proteinExistence type="predicted"/>
<feature type="region of interest" description="Disordered" evidence="1">
    <location>
        <begin position="1"/>
        <end position="53"/>
    </location>
</feature>
<evidence type="ECO:0000313" key="3">
    <source>
        <dbReference type="Proteomes" id="UP000517694"/>
    </source>
</evidence>
<dbReference type="EMBL" id="JACMHY010000012">
    <property type="protein sequence ID" value="MBC2868512.1"/>
    <property type="molecule type" value="Genomic_DNA"/>
</dbReference>
<dbReference type="RefSeq" id="WP_185948104.1">
    <property type="nucleotide sequence ID" value="NZ_JACMHY010000012.1"/>
</dbReference>
<name>A0A7X1I489_9ACTN</name>
<comment type="caution">
    <text evidence="2">The sequence shown here is derived from an EMBL/GenBank/DDBJ whole genome shotgun (WGS) entry which is preliminary data.</text>
</comment>
<gene>
    <name evidence="2" type="ORF">H1R13_27145</name>
</gene>
<evidence type="ECO:0000256" key="1">
    <source>
        <dbReference type="SAM" id="MobiDB-lite"/>
    </source>
</evidence>
<dbReference type="Proteomes" id="UP000517694">
    <property type="component" value="Unassembled WGS sequence"/>
</dbReference>
<protein>
    <submittedName>
        <fullName evidence="2">Uncharacterized protein</fullName>
    </submittedName>
</protein>
<reference evidence="2 3" key="1">
    <citation type="submission" date="2020-08" db="EMBL/GenBank/DDBJ databases">
        <title>Whole-Genome Sequence of French Clinical Streptomyces mexicanus Strain Q0842.</title>
        <authorList>
            <person name="Boxberger M."/>
            <person name="La Scola B."/>
        </authorList>
    </citation>
    <scope>NUCLEOTIDE SEQUENCE [LARGE SCALE GENOMIC DNA]</scope>
    <source>
        <strain evidence="2 3">Marseille-Q0842</strain>
    </source>
</reference>
<accession>A0A7X1I489</accession>
<organism evidence="2 3">
    <name type="scientific">Streptomyces mexicanus</name>
    <dbReference type="NCBI Taxonomy" id="178566"/>
    <lineage>
        <taxon>Bacteria</taxon>
        <taxon>Bacillati</taxon>
        <taxon>Actinomycetota</taxon>
        <taxon>Actinomycetes</taxon>
        <taxon>Kitasatosporales</taxon>
        <taxon>Streptomycetaceae</taxon>
        <taxon>Streptomyces</taxon>
    </lineage>
</organism>
<dbReference type="AlphaFoldDB" id="A0A7X1I489"/>
<evidence type="ECO:0000313" key="2">
    <source>
        <dbReference type="EMBL" id="MBC2868512.1"/>
    </source>
</evidence>
<keyword evidence="3" id="KW-1185">Reference proteome</keyword>